<evidence type="ECO:0000256" key="1">
    <source>
        <dbReference type="SAM" id="Phobius"/>
    </source>
</evidence>
<dbReference type="EMBL" id="MG755793">
    <property type="protein sequence ID" value="AWT38389.1"/>
    <property type="molecule type" value="Genomic_DNA"/>
</dbReference>
<keyword evidence="1" id="KW-0472">Membrane</keyword>
<evidence type="ECO:0000313" key="3">
    <source>
        <dbReference type="EMBL" id="AWT38389.1"/>
    </source>
</evidence>
<sequence length="365" mass="42958">MINFINMLSLLKLLLTITVSDTLASNSFTDFYDFDTSQYDLSTSEIIITKIKEIVSSGFTIEEFQKAMLILCLIRFIIYAFKYNILTSFKICAIGLISCTLWGIALNDCVGVYFPILKYNPLLNRILEEEVAFRQVAEREAFLKANAFMISQLGDQHYPFEWITPLFARIPENLTHLTDPIYRYIRMDLSETVKTFYKSNLRQMLPFIIYILVVRVGKKYCPYHIRWHFTFVTLYNTFITYIFSCTMRARELLFQTLIPQHRFEEAETLQIYLGAIAFVHMTFIMLAMLHAIFSQYFYLPFLTYSVELHIGKRPKTSIYSGGYTAWQDDFVFYNIKLRDSLRLWWGFLGKGTKRSRGNNGKRKNN</sequence>
<evidence type="ECO:0000256" key="2">
    <source>
        <dbReference type="SAM" id="SignalP"/>
    </source>
</evidence>
<gene>
    <name evidence="3" type="primary">ycf90</name>
</gene>
<keyword evidence="3" id="KW-0934">Plastid</keyword>
<feature type="transmembrane region" description="Helical" evidence="1">
    <location>
        <begin position="269"/>
        <end position="293"/>
    </location>
</feature>
<dbReference type="AlphaFoldDB" id="A0A2U9NMR7"/>
<keyword evidence="2" id="KW-0732">Signal</keyword>
<accession>A0A2U9NMR7</accession>
<name>A0A2U9NMR7_9STRA</name>
<feature type="signal peptide" evidence="2">
    <location>
        <begin position="1"/>
        <end position="24"/>
    </location>
</feature>
<keyword evidence="1" id="KW-0812">Transmembrane</keyword>
<reference evidence="3" key="1">
    <citation type="journal article" date="2018" name="Adv. Bot. Res.">
        <title>Evolution of the Plastid Genomes in Diatoms.</title>
        <authorList>
            <person name="Yu M."/>
            <person name="Ashworth M.P."/>
            <person name="Hajrah N.H."/>
            <person name="Khiyami M.A."/>
            <person name="Sabir M.J."/>
            <person name="Alhebshi A.M."/>
            <person name="Al-Malki A.L."/>
            <person name="Sabir J.S.M."/>
            <person name="Theriot E.C."/>
            <person name="Jansen R.K."/>
        </authorList>
    </citation>
    <scope>NUCLEOTIDE SEQUENCE</scope>
</reference>
<geneLocation type="chloroplast" evidence="3"/>
<feature type="transmembrane region" description="Helical" evidence="1">
    <location>
        <begin position="229"/>
        <end position="249"/>
    </location>
</feature>
<dbReference type="Pfam" id="PF17088">
    <property type="entry name" value="YCF90"/>
    <property type="match status" value="1"/>
</dbReference>
<keyword evidence="1" id="KW-1133">Transmembrane helix</keyword>
<organism evidence="3">
    <name type="scientific">Sundstroemia setigera</name>
    <dbReference type="NCBI Taxonomy" id="3005"/>
    <lineage>
        <taxon>Eukaryota</taxon>
        <taxon>Sar</taxon>
        <taxon>Stramenopiles</taxon>
        <taxon>Ochrophyta</taxon>
        <taxon>Bacillariophyta</taxon>
        <taxon>Coscinodiscophyceae</taxon>
        <taxon>Rhizosoleniophycidae</taxon>
        <taxon>Rhizosoleniales</taxon>
        <taxon>Rhizosoleniaceae</taxon>
        <taxon>Sundstroemia</taxon>
    </lineage>
</organism>
<dbReference type="InterPro" id="IPR031383">
    <property type="entry name" value="Ycf90"/>
</dbReference>
<dbReference type="RefSeq" id="YP_009495949.1">
    <property type="nucleotide sequence ID" value="NC_037996.1"/>
</dbReference>
<protein>
    <recommendedName>
        <fullName evidence="4">Derlin</fullName>
    </recommendedName>
</protein>
<keyword evidence="3" id="KW-0150">Chloroplast</keyword>
<feature type="chain" id="PRO_5015949579" description="Derlin" evidence="2">
    <location>
        <begin position="25"/>
        <end position="365"/>
    </location>
</feature>
<proteinExistence type="predicted"/>
<evidence type="ECO:0008006" key="4">
    <source>
        <dbReference type="Google" id="ProtNLM"/>
    </source>
</evidence>
<dbReference type="GeneID" id="36958160"/>
<feature type="transmembrane region" description="Helical" evidence="1">
    <location>
        <begin position="93"/>
        <end position="116"/>
    </location>
</feature>